<gene>
    <name evidence="9" type="primary">LOC104699365</name>
</gene>
<evidence type="ECO:0000256" key="2">
    <source>
        <dbReference type="ARBA" id="ARBA00022771"/>
    </source>
</evidence>
<evidence type="ECO:0000256" key="5">
    <source>
        <dbReference type="SAM" id="MobiDB-lite"/>
    </source>
</evidence>
<evidence type="ECO:0000256" key="1">
    <source>
        <dbReference type="ARBA" id="ARBA00022723"/>
    </source>
</evidence>
<organism evidence="8 9">
    <name type="scientific">Camelina sativa</name>
    <name type="common">False flax</name>
    <name type="synonym">Myagrum sativum</name>
    <dbReference type="NCBI Taxonomy" id="90675"/>
    <lineage>
        <taxon>Eukaryota</taxon>
        <taxon>Viridiplantae</taxon>
        <taxon>Streptophyta</taxon>
        <taxon>Embryophyta</taxon>
        <taxon>Tracheophyta</taxon>
        <taxon>Spermatophyta</taxon>
        <taxon>Magnoliopsida</taxon>
        <taxon>eudicotyledons</taxon>
        <taxon>Gunneridae</taxon>
        <taxon>Pentapetalae</taxon>
        <taxon>rosids</taxon>
        <taxon>malvids</taxon>
        <taxon>Brassicales</taxon>
        <taxon>Brassicaceae</taxon>
        <taxon>Camelineae</taxon>
        <taxon>Camelina</taxon>
    </lineage>
</organism>
<keyword evidence="3" id="KW-0862">Zinc</keyword>
<evidence type="ECO:0000256" key="4">
    <source>
        <dbReference type="PROSITE-ProRule" id="PRU00047"/>
    </source>
</evidence>
<dbReference type="InterPro" id="IPR001878">
    <property type="entry name" value="Znf_CCHC"/>
</dbReference>
<evidence type="ECO:0000259" key="7">
    <source>
        <dbReference type="PROSITE" id="PS50966"/>
    </source>
</evidence>
<feature type="domain" description="SWIM-type" evidence="7">
    <location>
        <begin position="31"/>
        <end position="63"/>
    </location>
</feature>
<dbReference type="PROSITE" id="PS50158">
    <property type="entry name" value="ZF_CCHC"/>
    <property type="match status" value="1"/>
</dbReference>
<reference evidence="8" key="1">
    <citation type="journal article" date="2014" name="Nat. Commun.">
        <title>The emerging biofuel crop Camelina sativa retains a highly undifferentiated hexaploid genome structure.</title>
        <authorList>
            <person name="Kagale S."/>
            <person name="Koh C."/>
            <person name="Nixon J."/>
            <person name="Bollina V."/>
            <person name="Clarke W.E."/>
            <person name="Tuteja R."/>
            <person name="Spillane C."/>
            <person name="Robinson S.J."/>
            <person name="Links M.G."/>
            <person name="Clarke C."/>
            <person name="Higgins E.E."/>
            <person name="Huebert T."/>
            <person name="Sharpe A.G."/>
            <person name="Parkin I.A."/>
        </authorList>
    </citation>
    <scope>NUCLEOTIDE SEQUENCE [LARGE SCALE GENOMIC DNA]</scope>
    <source>
        <strain evidence="8">cv. DH55</strain>
    </source>
</reference>
<keyword evidence="1" id="KW-0479">Metal-binding</keyword>
<reference evidence="9" key="2">
    <citation type="submission" date="2025-08" db="UniProtKB">
        <authorList>
            <consortium name="RefSeq"/>
        </authorList>
    </citation>
    <scope>IDENTIFICATION</scope>
    <source>
        <tissue evidence="9">Leaf</tissue>
    </source>
</reference>
<dbReference type="PROSITE" id="PS50966">
    <property type="entry name" value="ZF_SWIM"/>
    <property type="match status" value="1"/>
</dbReference>
<evidence type="ECO:0000313" key="8">
    <source>
        <dbReference type="Proteomes" id="UP000694864"/>
    </source>
</evidence>
<proteinExistence type="predicted"/>
<keyword evidence="8" id="KW-1185">Reference proteome</keyword>
<sequence>MLRKLVESAGLEVTAVSDWTYEVSKTEGKRYFVDLQNKSCTCNGFQKLMIPCSHALAAARVNGLYVPSLVGKMYYVTVFGDTYAELIYPVPNQGDEDVPVVVLENEFNPPTNPPGPRRRRKRRIPSTGEHVGNKRKRTAAHKCSTCGQPGHNRATCKNAIG</sequence>
<protein>
    <submittedName>
        <fullName evidence="9">Uncharacterized protein LOC104699365</fullName>
    </submittedName>
</protein>
<keyword evidence="2 4" id="KW-0863">Zinc-finger</keyword>
<dbReference type="InterPro" id="IPR006564">
    <property type="entry name" value="Znf_PMZ"/>
</dbReference>
<feature type="region of interest" description="Disordered" evidence="5">
    <location>
        <begin position="105"/>
        <end position="149"/>
    </location>
</feature>
<dbReference type="RefSeq" id="XP_010412982.1">
    <property type="nucleotide sequence ID" value="XM_010414680.1"/>
</dbReference>
<dbReference type="SMART" id="SM00575">
    <property type="entry name" value="ZnF_PMZ"/>
    <property type="match status" value="1"/>
</dbReference>
<dbReference type="GeneID" id="104699365"/>
<dbReference type="Proteomes" id="UP000694864">
    <property type="component" value="Chromosome 6"/>
</dbReference>
<name>A0ABM0SLH2_CAMSA</name>
<dbReference type="Pfam" id="PF04434">
    <property type="entry name" value="SWIM"/>
    <property type="match status" value="1"/>
</dbReference>
<evidence type="ECO:0000313" key="9">
    <source>
        <dbReference type="RefSeq" id="XP_010412982.1"/>
    </source>
</evidence>
<evidence type="ECO:0000259" key="6">
    <source>
        <dbReference type="PROSITE" id="PS50158"/>
    </source>
</evidence>
<accession>A0ABM0SLH2</accession>
<dbReference type="InterPro" id="IPR007527">
    <property type="entry name" value="Znf_SWIM"/>
</dbReference>
<evidence type="ECO:0000256" key="3">
    <source>
        <dbReference type="ARBA" id="ARBA00022833"/>
    </source>
</evidence>
<feature type="domain" description="CCHC-type" evidence="6">
    <location>
        <begin position="142"/>
        <end position="158"/>
    </location>
</feature>